<feature type="region of interest" description="Disordered" evidence="1">
    <location>
        <begin position="1"/>
        <end position="31"/>
    </location>
</feature>
<evidence type="ECO:0000256" key="1">
    <source>
        <dbReference type="SAM" id="MobiDB-lite"/>
    </source>
</evidence>
<dbReference type="Proteomes" id="UP001501231">
    <property type="component" value="Unassembled WGS sequence"/>
</dbReference>
<accession>A0ABP5XQJ2</accession>
<comment type="caution">
    <text evidence="2">The sequence shown here is derived from an EMBL/GenBank/DDBJ whole genome shotgun (WGS) entry which is preliminary data.</text>
</comment>
<sequence>MGNEAGHSTLREGLGTGSSRPVGGGCREKDVPARRPFLDVSGIVPSTGRVSAVERTAVGAVGRAGGMVGNGFDRDLGFDEAFRGIGTGDGMDPAERGFRFR</sequence>
<dbReference type="EMBL" id="BAAARW010000046">
    <property type="protein sequence ID" value="GAA2457177.1"/>
    <property type="molecule type" value="Genomic_DNA"/>
</dbReference>
<gene>
    <name evidence="2" type="ORF">GCM10010191_91110</name>
</gene>
<organism evidence="2 3">
    <name type="scientific">Actinomadura vinacea</name>
    <dbReference type="NCBI Taxonomy" id="115336"/>
    <lineage>
        <taxon>Bacteria</taxon>
        <taxon>Bacillati</taxon>
        <taxon>Actinomycetota</taxon>
        <taxon>Actinomycetes</taxon>
        <taxon>Streptosporangiales</taxon>
        <taxon>Thermomonosporaceae</taxon>
        <taxon>Actinomadura</taxon>
    </lineage>
</organism>
<keyword evidence="3" id="KW-1185">Reference proteome</keyword>
<protein>
    <submittedName>
        <fullName evidence="2">Uncharacterized protein</fullName>
    </submittedName>
</protein>
<name>A0ABP5XQJ2_9ACTN</name>
<reference evidence="3" key="1">
    <citation type="journal article" date="2019" name="Int. J. Syst. Evol. Microbiol.">
        <title>The Global Catalogue of Microorganisms (GCM) 10K type strain sequencing project: providing services to taxonomists for standard genome sequencing and annotation.</title>
        <authorList>
            <consortium name="The Broad Institute Genomics Platform"/>
            <consortium name="The Broad Institute Genome Sequencing Center for Infectious Disease"/>
            <person name="Wu L."/>
            <person name="Ma J."/>
        </authorList>
    </citation>
    <scope>NUCLEOTIDE SEQUENCE [LARGE SCALE GENOMIC DNA]</scope>
    <source>
        <strain evidence="3">JCM 3325</strain>
    </source>
</reference>
<proteinExistence type="predicted"/>
<evidence type="ECO:0000313" key="3">
    <source>
        <dbReference type="Proteomes" id="UP001501231"/>
    </source>
</evidence>
<evidence type="ECO:0000313" key="2">
    <source>
        <dbReference type="EMBL" id="GAA2457177.1"/>
    </source>
</evidence>